<evidence type="ECO:0000313" key="14">
    <source>
        <dbReference type="Proteomes" id="UP000236743"/>
    </source>
</evidence>
<dbReference type="Gene3D" id="3.40.980.10">
    <property type="entry name" value="MoaB/Mog-like domain"/>
    <property type="match status" value="1"/>
</dbReference>
<protein>
    <recommendedName>
        <fullName evidence="11">Molybdopterin molybdenumtransferase</fullName>
        <ecNumber evidence="11">2.10.1.1</ecNumber>
    </recommendedName>
</protein>
<dbReference type="NCBIfam" id="NF045515">
    <property type="entry name" value="Glp_gephyrin"/>
    <property type="match status" value="1"/>
</dbReference>
<dbReference type="GO" id="GO:0006777">
    <property type="term" value="P:Mo-molybdopterin cofactor biosynthetic process"/>
    <property type="evidence" value="ECO:0007669"/>
    <property type="project" value="UniProtKB-UniRule"/>
</dbReference>
<keyword evidence="6 11" id="KW-0808">Transferase</keyword>
<dbReference type="InterPro" id="IPR008284">
    <property type="entry name" value="MoCF_biosynth_CS"/>
</dbReference>
<dbReference type="UniPathway" id="UPA00344"/>
<dbReference type="InterPro" id="IPR001453">
    <property type="entry name" value="MoaB/Mog_dom"/>
</dbReference>
<evidence type="ECO:0000256" key="8">
    <source>
        <dbReference type="ARBA" id="ARBA00022842"/>
    </source>
</evidence>
<evidence type="ECO:0000259" key="12">
    <source>
        <dbReference type="SMART" id="SM00852"/>
    </source>
</evidence>
<dbReference type="CDD" id="cd00887">
    <property type="entry name" value="MoeA"/>
    <property type="match status" value="1"/>
</dbReference>
<comment type="function">
    <text evidence="2 11">Catalyzes the insertion of molybdate into adenylated molybdopterin with the concomitant release of AMP.</text>
</comment>
<dbReference type="SUPFAM" id="SSF53218">
    <property type="entry name" value="Molybdenum cofactor biosynthesis proteins"/>
    <property type="match status" value="1"/>
</dbReference>
<dbReference type="InterPro" id="IPR036425">
    <property type="entry name" value="MoaB/Mog-like_dom_sf"/>
</dbReference>
<evidence type="ECO:0000256" key="5">
    <source>
        <dbReference type="ARBA" id="ARBA00022505"/>
    </source>
</evidence>
<dbReference type="InterPro" id="IPR005111">
    <property type="entry name" value="MoeA_C_domain_IV"/>
</dbReference>
<dbReference type="Gene3D" id="3.90.105.10">
    <property type="entry name" value="Molybdopterin biosynthesis moea protein, domain 2"/>
    <property type="match status" value="1"/>
</dbReference>
<dbReference type="EMBL" id="FNUY01000002">
    <property type="protein sequence ID" value="SEF87002.1"/>
    <property type="molecule type" value="Genomic_DNA"/>
</dbReference>
<evidence type="ECO:0000256" key="4">
    <source>
        <dbReference type="ARBA" id="ARBA00010763"/>
    </source>
</evidence>
<dbReference type="NCBIfam" id="NF011068">
    <property type="entry name" value="PRK14498.1"/>
    <property type="match status" value="1"/>
</dbReference>
<dbReference type="InterPro" id="IPR005110">
    <property type="entry name" value="MoeA_linker/N"/>
</dbReference>
<accession>A0A1H5VI58</accession>
<dbReference type="GO" id="GO:0005737">
    <property type="term" value="C:cytoplasm"/>
    <property type="evidence" value="ECO:0007669"/>
    <property type="project" value="TreeGrafter"/>
</dbReference>
<comment type="pathway">
    <text evidence="3 11">Cofactor biosynthesis; molybdopterin biosynthesis.</text>
</comment>
<dbReference type="InterPro" id="IPR024370">
    <property type="entry name" value="PBP_domain"/>
</dbReference>
<dbReference type="PANTHER" id="PTHR10192:SF5">
    <property type="entry name" value="GEPHYRIN"/>
    <property type="match status" value="1"/>
</dbReference>
<comment type="catalytic activity">
    <reaction evidence="10">
        <text>adenylyl-molybdopterin + molybdate = Mo-molybdopterin + AMP + H(+)</text>
        <dbReference type="Rhea" id="RHEA:35047"/>
        <dbReference type="ChEBI" id="CHEBI:15378"/>
        <dbReference type="ChEBI" id="CHEBI:36264"/>
        <dbReference type="ChEBI" id="CHEBI:62727"/>
        <dbReference type="ChEBI" id="CHEBI:71302"/>
        <dbReference type="ChEBI" id="CHEBI:456215"/>
        <dbReference type="EC" id="2.10.1.1"/>
    </reaction>
</comment>
<keyword evidence="8 11" id="KW-0460">Magnesium</keyword>
<dbReference type="Gene3D" id="2.170.190.11">
    <property type="entry name" value="Molybdopterin biosynthesis moea protein, domain 3"/>
    <property type="match status" value="1"/>
</dbReference>
<dbReference type="FunFam" id="3.40.980.10:FF:000004">
    <property type="entry name" value="Molybdopterin molybdenumtransferase"/>
    <property type="match status" value="1"/>
</dbReference>
<dbReference type="InterPro" id="IPR036688">
    <property type="entry name" value="MoeA_C_domain_IV_sf"/>
</dbReference>
<dbReference type="AlphaFoldDB" id="A0A1H5VI58"/>
<dbReference type="Pfam" id="PF03453">
    <property type="entry name" value="MoeA_N"/>
    <property type="match status" value="1"/>
</dbReference>
<feature type="domain" description="MoaB/Mog" evidence="12">
    <location>
        <begin position="197"/>
        <end position="336"/>
    </location>
</feature>
<evidence type="ECO:0000256" key="1">
    <source>
        <dbReference type="ARBA" id="ARBA00001946"/>
    </source>
</evidence>
<name>A0A1H5VI58_9HYPH</name>
<dbReference type="PROSITE" id="PS01079">
    <property type="entry name" value="MOCF_BIOSYNTHESIS_2"/>
    <property type="match status" value="1"/>
</dbReference>
<dbReference type="NCBIfam" id="TIGR00177">
    <property type="entry name" value="molyb_syn"/>
    <property type="match status" value="1"/>
</dbReference>
<reference evidence="13 14" key="1">
    <citation type="submission" date="2016-10" db="EMBL/GenBank/DDBJ databases">
        <authorList>
            <person name="de Groot N.N."/>
        </authorList>
    </citation>
    <scope>NUCLEOTIDE SEQUENCE [LARGE SCALE GENOMIC DNA]</scope>
    <source>
        <strain evidence="13 14">DSM 26656</strain>
    </source>
</reference>
<evidence type="ECO:0000256" key="7">
    <source>
        <dbReference type="ARBA" id="ARBA00022723"/>
    </source>
</evidence>
<evidence type="ECO:0000256" key="9">
    <source>
        <dbReference type="ARBA" id="ARBA00023150"/>
    </source>
</evidence>
<gene>
    <name evidence="13" type="ORF">SAMN04488115_102317</name>
</gene>
<keyword evidence="9 11" id="KW-0501">Molybdenum cofactor biosynthesis</keyword>
<evidence type="ECO:0000256" key="6">
    <source>
        <dbReference type="ARBA" id="ARBA00022679"/>
    </source>
</evidence>
<evidence type="ECO:0000256" key="10">
    <source>
        <dbReference type="ARBA" id="ARBA00047317"/>
    </source>
</evidence>
<dbReference type="SUPFAM" id="SSF63882">
    <property type="entry name" value="MoeA N-terminal region -like"/>
    <property type="match status" value="1"/>
</dbReference>
<dbReference type="InterPro" id="IPR038987">
    <property type="entry name" value="MoeA-like"/>
</dbReference>
<proteinExistence type="inferred from homology"/>
<evidence type="ECO:0000256" key="3">
    <source>
        <dbReference type="ARBA" id="ARBA00005046"/>
    </source>
</evidence>
<evidence type="ECO:0000256" key="2">
    <source>
        <dbReference type="ARBA" id="ARBA00002901"/>
    </source>
</evidence>
<dbReference type="Pfam" id="PF00994">
    <property type="entry name" value="MoCF_biosynth"/>
    <property type="match status" value="1"/>
</dbReference>
<dbReference type="SUPFAM" id="SSF63867">
    <property type="entry name" value="MoeA C-terminal domain-like"/>
    <property type="match status" value="1"/>
</dbReference>
<dbReference type="SMART" id="SM00852">
    <property type="entry name" value="MoCF_biosynth"/>
    <property type="match status" value="1"/>
</dbReference>
<comment type="cofactor">
    <cofactor evidence="1 11">
        <name>Mg(2+)</name>
        <dbReference type="ChEBI" id="CHEBI:18420"/>
    </cofactor>
</comment>
<keyword evidence="7 11" id="KW-0479">Metal-binding</keyword>
<dbReference type="GO" id="GO:0061599">
    <property type="term" value="F:molybdopterin molybdotransferase activity"/>
    <property type="evidence" value="ECO:0007669"/>
    <property type="project" value="UniProtKB-UniRule"/>
</dbReference>
<dbReference type="Proteomes" id="UP000236743">
    <property type="component" value="Unassembled WGS sequence"/>
</dbReference>
<dbReference type="GO" id="GO:0046872">
    <property type="term" value="F:metal ion binding"/>
    <property type="evidence" value="ECO:0007669"/>
    <property type="project" value="UniProtKB-UniRule"/>
</dbReference>
<dbReference type="RefSeq" id="WP_103871558.1">
    <property type="nucleotide sequence ID" value="NZ_FNUY01000002.1"/>
</dbReference>
<comment type="similarity">
    <text evidence="4 11">Belongs to the MoeA family.</text>
</comment>
<dbReference type="Pfam" id="PF12727">
    <property type="entry name" value="PBP_like"/>
    <property type="match status" value="1"/>
</dbReference>
<dbReference type="OrthoDB" id="9804758at2"/>
<dbReference type="EC" id="2.10.1.1" evidence="11"/>
<keyword evidence="14" id="KW-1185">Reference proteome</keyword>
<dbReference type="Gene3D" id="2.40.340.10">
    <property type="entry name" value="MoeA, C-terminal, domain IV"/>
    <property type="match status" value="1"/>
</dbReference>
<dbReference type="InterPro" id="IPR036135">
    <property type="entry name" value="MoeA_linker/N_sf"/>
</dbReference>
<dbReference type="PANTHER" id="PTHR10192">
    <property type="entry name" value="MOLYBDOPTERIN BIOSYNTHESIS PROTEIN"/>
    <property type="match status" value="1"/>
</dbReference>
<dbReference type="Pfam" id="PF03454">
    <property type="entry name" value="MoeA_C"/>
    <property type="match status" value="1"/>
</dbReference>
<evidence type="ECO:0000313" key="13">
    <source>
        <dbReference type="EMBL" id="SEF87002.1"/>
    </source>
</evidence>
<evidence type="ECO:0000256" key="11">
    <source>
        <dbReference type="RuleBase" id="RU365090"/>
    </source>
</evidence>
<sequence length="642" mass="66912">MIQRPELNQDQFLTVLSRDEAIARFRAALVPRPLGEEMVPLDRLVGRVLARDIAAPVDTPPFDRSVVDGFAVRAADVAVASEAAPVLLALNGETIACGTEPRLAVAPGTATPIATGGPIPRGADAVVMIEQTEPELDGRLAVGRAVAPGQNIAFAGSDIARGETLLRKGISIGAREIGMLAAVGLAEAPVWRRPRVAVISTGDELVQPGKPLRPAAIYDSNGPIIAAALEENGCEANRFGAYPDDAAQLEEAMRSAHASCDAVILSGGTSKGAGDLTYRIVERLGAPGIVAHGVALKPGKPLCLAVCDGKPVIILPGFPTSAMFTFHDIVAPVLRILAGMPEREEIKVSARVPVRIPSDLGRTEFVMVSLAQAAEGMVAIPVGKGSGAVTAFSQADGFVTIDALSEALPAGTIAPVTLFTPHLSTPDLVIMGSHCVGLDAVIACLADRGSTARSLSLGSLGGLSALKRGECDLAPIHLFDPKTNTYNAPFLGDGMTLIPGWRRLQGIVFRDGDPRFSHAADIQEAVRTALADPDCLMVNRNQGAGTRILIDQLLAGARPPGYWNQPRSHNAVAAAVAQGRADWGIAIRPVAEACGLGFLPLAEEHYDFAVAAEPRAPDAIAAFRDAIREAAHSLRAIGFTAA</sequence>
<keyword evidence="5 11" id="KW-0500">Molybdenum</keyword>
<organism evidence="13 14">
    <name type="scientific">Bosea lathyri</name>
    <dbReference type="NCBI Taxonomy" id="1036778"/>
    <lineage>
        <taxon>Bacteria</taxon>
        <taxon>Pseudomonadati</taxon>
        <taxon>Pseudomonadota</taxon>
        <taxon>Alphaproteobacteria</taxon>
        <taxon>Hyphomicrobiales</taxon>
        <taxon>Boseaceae</taxon>
        <taxon>Bosea</taxon>
    </lineage>
</organism>